<evidence type="ECO:0000259" key="1">
    <source>
        <dbReference type="PROSITE" id="PS50188"/>
    </source>
</evidence>
<name>A0A7K9GMY1_LOXLE</name>
<dbReference type="InterPro" id="IPR001870">
    <property type="entry name" value="B30.2/SPRY"/>
</dbReference>
<accession>A0A7K9GMY1</accession>
<protein>
    <submittedName>
        <fullName evidence="2">TRI15 protein</fullName>
    </submittedName>
</protein>
<comment type="caution">
    <text evidence="2">The sequence shown here is derived from an EMBL/GenBank/DDBJ whole genome shotgun (WGS) entry which is preliminary data.</text>
</comment>
<sequence length="67" mass="6942">ALASPSVPIALPEAPRVVGVCLDYEGGRVAFLDAARAVPMFAFAAGTFGGERLLPLLCLGRGCQLRL</sequence>
<dbReference type="InterPro" id="IPR003877">
    <property type="entry name" value="SPRY_dom"/>
</dbReference>
<feature type="non-terminal residue" evidence="2">
    <location>
        <position position="1"/>
    </location>
</feature>
<dbReference type="InterPro" id="IPR013320">
    <property type="entry name" value="ConA-like_dom_sf"/>
</dbReference>
<keyword evidence="3" id="KW-1185">Reference proteome</keyword>
<dbReference type="AlphaFoldDB" id="A0A7K9GMY1"/>
<organism evidence="2 3">
    <name type="scientific">Loxia leucoptera</name>
    <name type="common">White-winged crossbill</name>
    <dbReference type="NCBI Taxonomy" id="96539"/>
    <lineage>
        <taxon>Eukaryota</taxon>
        <taxon>Metazoa</taxon>
        <taxon>Chordata</taxon>
        <taxon>Craniata</taxon>
        <taxon>Vertebrata</taxon>
        <taxon>Euteleostomi</taxon>
        <taxon>Archelosauria</taxon>
        <taxon>Archosauria</taxon>
        <taxon>Dinosauria</taxon>
        <taxon>Saurischia</taxon>
        <taxon>Theropoda</taxon>
        <taxon>Coelurosauria</taxon>
        <taxon>Aves</taxon>
        <taxon>Neognathae</taxon>
        <taxon>Neoaves</taxon>
        <taxon>Telluraves</taxon>
        <taxon>Australaves</taxon>
        <taxon>Passeriformes</taxon>
        <taxon>Passeroidea</taxon>
        <taxon>Fringillidae</taxon>
        <taxon>Carduelinae</taxon>
        <taxon>Loxia</taxon>
    </lineage>
</organism>
<feature type="domain" description="B30.2/SPRY" evidence="1">
    <location>
        <begin position="1"/>
        <end position="67"/>
    </location>
</feature>
<feature type="non-terminal residue" evidence="2">
    <location>
        <position position="67"/>
    </location>
</feature>
<dbReference type="PROSITE" id="PS50188">
    <property type="entry name" value="B302_SPRY"/>
    <property type="match status" value="1"/>
</dbReference>
<evidence type="ECO:0000313" key="2">
    <source>
        <dbReference type="EMBL" id="NXH02132.1"/>
    </source>
</evidence>
<dbReference type="InterPro" id="IPR043136">
    <property type="entry name" value="B30.2/SPRY_sf"/>
</dbReference>
<reference evidence="2 3" key="1">
    <citation type="submission" date="2019-09" db="EMBL/GenBank/DDBJ databases">
        <title>Bird 10,000 Genomes (B10K) Project - Family phase.</title>
        <authorList>
            <person name="Zhang G."/>
        </authorList>
    </citation>
    <scope>NUCLEOTIDE SEQUENCE [LARGE SCALE GENOMIC DNA]</scope>
    <source>
        <strain evidence="2">B10K-DU-001-19</strain>
        <tissue evidence="2">Muscle</tissue>
    </source>
</reference>
<proteinExistence type="predicted"/>
<dbReference type="EMBL" id="VWZM01008930">
    <property type="protein sequence ID" value="NXH02132.1"/>
    <property type="molecule type" value="Genomic_DNA"/>
</dbReference>
<evidence type="ECO:0000313" key="3">
    <source>
        <dbReference type="Proteomes" id="UP000573793"/>
    </source>
</evidence>
<dbReference type="Gene3D" id="2.60.120.920">
    <property type="match status" value="1"/>
</dbReference>
<dbReference type="Proteomes" id="UP000573793">
    <property type="component" value="Unassembled WGS sequence"/>
</dbReference>
<gene>
    <name evidence="2" type="primary">Trim15</name>
    <name evidence="2" type="ORF">LOXLEU_R15899</name>
</gene>
<dbReference type="SUPFAM" id="SSF49899">
    <property type="entry name" value="Concanavalin A-like lectins/glucanases"/>
    <property type="match status" value="1"/>
</dbReference>
<dbReference type="Pfam" id="PF00622">
    <property type="entry name" value="SPRY"/>
    <property type="match status" value="1"/>
</dbReference>